<evidence type="ECO:0000256" key="1">
    <source>
        <dbReference type="ARBA" id="ARBA00000677"/>
    </source>
</evidence>
<comment type="catalytic activity">
    <reaction evidence="1 7">
        <text>Cleavage of hydrophobic, N-terminal signal or leader sequences from secreted and periplasmic proteins.</text>
        <dbReference type="EC" id="3.4.21.89"/>
    </reaction>
</comment>
<evidence type="ECO:0000259" key="9">
    <source>
        <dbReference type="Pfam" id="PF10502"/>
    </source>
</evidence>
<comment type="caution">
    <text evidence="8">Lacks conserved residue(s) required for the propagation of feature annotation.</text>
</comment>
<comment type="caution">
    <text evidence="10">The sequence shown here is derived from an EMBL/GenBank/DDBJ whole genome shotgun (WGS) entry which is preliminary data.</text>
</comment>
<evidence type="ECO:0000313" key="11">
    <source>
        <dbReference type="Proteomes" id="UP000708576"/>
    </source>
</evidence>
<feature type="transmembrane region" description="Helical" evidence="7">
    <location>
        <begin position="60"/>
        <end position="83"/>
    </location>
</feature>
<evidence type="ECO:0000256" key="6">
    <source>
        <dbReference type="ARBA" id="ARBA00022801"/>
    </source>
</evidence>
<protein>
    <recommendedName>
        <fullName evidence="4 7">Signal peptidase I</fullName>
        <ecNumber evidence="3 7">3.4.21.89</ecNumber>
    </recommendedName>
</protein>
<dbReference type="Pfam" id="PF10502">
    <property type="entry name" value="Peptidase_S26"/>
    <property type="match status" value="2"/>
</dbReference>
<evidence type="ECO:0000313" key="10">
    <source>
        <dbReference type="EMBL" id="MBS2099043.1"/>
    </source>
</evidence>
<reference evidence="10 11" key="1">
    <citation type="journal article" date="2015" name="Int. J. Syst. Evol. Microbiol.">
        <title>Carboxylicivirga linearis sp. nov., isolated from a sea cucumber culture pond.</title>
        <authorList>
            <person name="Wang F.Q."/>
            <person name="Zhou Y.X."/>
            <person name="Lin X.Z."/>
            <person name="Chen G.J."/>
            <person name="Du Z.J."/>
        </authorList>
    </citation>
    <scope>NUCLEOTIDE SEQUENCE [LARGE SCALE GENOMIC DNA]</scope>
    <source>
        <strain evidence="10 11">FB218</strain>
    </source>
</reference>
<dbReference type="EC" id="3.4.21.89" evidence="3 7"/>
<accession>A0ABS5JW26</accession>
<comment type="subcellular location">
    <subcellularLocation>
        <location evidence="8">Membrane</location>
        <topology evidence="8">Single-pass type II membrane protein</topology>
    </subcellularLocation>
</comment>
<organism evidence="10 11">
    <name type="scientific">Carboxylicivirga linearis</name>
    <dbReference type="NCBI Taxonomy" id="1628157"/>
    <lineage>
        <taxon>Bacteria</taxon>
        <taxon>Pseudomonadati</taxon>
        <taxon>Bacteroidota</taxon>
        <taxon>Bacteroidia</taxon>
        <taxon>Marinilabiliales</taxon>
        <taxon>Marinilabiliaceae</taxon>
        <taxon>Carboxylicivirga</taxon>
    </lineage>
</organism>
<dbReference type="PROSITE" id="PS00761">
    <property type="entry name" value="SPASE_I_3"/>
    <property type="match status" value="1"/>
</dbReference>
<evidence type="ECO:0000256" key="4">
    <source>
        <dbReference type="ARBA" id="ARBA00019232"/>
    </source>
</evidence>
<dbReference type="RefSeq" id="WP_212216283.1">
    <property type="nucleotide sequence ID" value="NZ_JAGUCO010000007.1"/>
</dbReference>
<feature type="transmembrane region" description="Helical" evidence="7">
    <location>
        <begin position="6"/>
        <end position="39"/>
    </location>
</feature>
<evidence type="ECO:0000256" key="3">
    <source>
        <dbReference type="ARBA" id="ARBA00013208"/>
    </source>
</evidence>
<dbReference type="PROSITE" id="PS00760">
    <property type="entry name" value="SPASE_I_2"/>
    <property type="match status" value="1"/>
</dbReference>
<evidence type="ECO:0000256" key="7">
    <source>
        <dbReference type="RuleBase" id="RU003993"/>
    </source>
</evidence>
<evidence type="ECO:0000256" key="5">
    <source>
        <dbReference type="ARBA" id="ARBA00022670"/>
    </source>
</evidence>
<dbReference type="InterPro" id="IPR036286">
    <property type="entry name" value="LexA/Signal_pep-like_sf"/>
</dbReference>
<sequence length="391" mass="45616">MNKKVIIRYILTIAFLLLSIWAQSWLLVMVLLIHLFVLWHKPTNNKLNLFLDKAGSKKKNLIGWLMASVYAIIVLLFINTYLFGIYTLQSSSMEPTFHSGNIFLMNKVEIGQGKSINNPNNYHRVRGFKELIYGNVIVFYFPEADTIFIDNPKVNYHFKKRETKISGKPNKMAHTPIAYSPVNKRPRFIKRIIALPGDTLKIINGDNYINGKPSEFNSIFINKYTLLNNTPKNIQTSILNSANSAYTEEMKQIIEIQEKVVYDNHWEDYLEREERPLNMPDPYVFPFNTLTLWNASYWGPAVIPSKGLSVNINENNISLYWRIIEAYEENNIELNNGKIYINKKLSTQYTFKMNYYWVAGDNRPHSFDSRYWGFVPESHIIGVINKLPFTK</sequence>
<dbReference type="GO" id="GO:0009003">
    <property type="term" value="F:signal peptidase activity"/>
    <property type="evidence" value="ECO:0007669"/>
    <property type="project" value="UniProtKB-EC"/>
</dbReference>
<dbReference type="CDD" id="cd06530">
    <property type="entry name" value="S26_SPase_I"/>
    <property type="match status" value="2"/>
</dbReference>
<evidence type="ECO:0000256" key="2">
    <source>
        <dbReference type="ARBA" id="ARBA00009370"/>
    </source>
</evidence>
<keyword evidence="6 7" id="KW-0378">Hydrolase</keyword>
<dbReference type="InterPro" id="IPR000223">
    <property type="entry name" value="Pept_S26A_signal_pept_1"/>
</dbReference>
<dbReference type="InterPro" id="IPR019533">
    <property type="entry name" value="Peptidase_S26"/>
</dbReference>
<dbReference type="Proteomes" id="UP000708576">
    <property type="component" value="Unassembled WGS sequence"/>
</dbReference>
<feature type="domain" description="Peptidase S26" evidence="9">
    <location>
        <begin position="62"/>
        <end position="225"/>
    </location>
</feature>
<comment type="similarity">
    <text evidence="2 8">Belongs to the peptidase S26 family.</text>
</comment>
<keyword evidence="7" id="KW-1133">Transmembrane helix</keyword>
<dbReference type="EMBL" id="JAGUCO010000007">
    <property type="protein sequence ID" value="MBS2099043.1"/>
    <property type="molecule type" value="Genomic_DNA"/>
</dbReference>
<dbReference type="SUPFAM" id="SSF51306">
    <property type="entry name" value="LexA/Signal peptidase"/>
    <property type="match status" value="1"/>
</dbReference>
<evidence type="ECO:0000256" key="8">
    <source>
        <dbReference type="RuleBase" id="RU362042"/>
    </source>
</evidence>
<dbReference type="NCBIfam" id="TIGR02227">
    <property type="entry name" value="sigpep_I_bact"/>
    <property type="match status" value="1"/>
</dbReference>
<dbReference type="PANTHER" id="PTHR43390:SF1">
    <property type="entry name" value="CHLOROPLAST PROCESSING PEPTIDASE"/>
    <property type="match status" value="1"/>
</dbReference>
<feature type="domain" description="Peptidase S26" evidence="9">
    <location>
        <begin position="309"/>
        <end position="384"/>
    </location>
</feature>
<dbReference type="InterPro" id="IPR019757">
    <property type="entry name" value="Pept_S26A_signal_pept_1_Lys-AS"/>
</dbReference>
<dbReference type="InterPro" id="IPR019758">
    <property type="entry name" value="Pept_S26A_signal_pept_1_CS"/>
</dbReference>
<keyword evidence="5 7" id="KW-0645">Protease</keyword>
<dbReference type="Gene3D" id="2.10.109.10">
    <property type="entry name" value="Umud Fragment, subunit A"/>
    <property type="match status" value="2"/>
</dbReference>
<dbReference type="InterPro" id="IPR019756">
    <property type="entry name" value="Pept_S26A_signal_pept_1_Ser-AS"/>
</dbReference>
<keyword evidence="7" id="KW-0472">Membrane</keyword>
<gene>
    <name evidence="10" type="primary">lepB</name>
    <name evidence="10" type="ORF">KEM10_12195</name>
</gene>
<keyword evidence="11" id="KW-1185">Reference proteome</keyword>
<name>A0ABS5JW26_9BACT</name>
<keyword evidence="7" id="KW-0812">Transmembrane</keyword>
<dbReference type="PANTHER" id="PTHR43390">
    <property type="entry name" value="SIGNAL PEPTIDASE I"/>
    <property type="match status" value="1"/>
</dbReference>
<proteinExistence type="inferred from homology"/>
<dbReference type="PROSITE" id="PS00501">
    <property type="entry name" value="SPASE_I_1"/>
    <property type="match status" value="1"/>
</dbReference>
<dbReference type="PRINTS" id="PR00727">
    <property type="entry name" value="LEADERPTASE"/>
</dbReference>